<accession>A0AAE3H2I9</accession>
<reference evidence="1 2" key="1">
    <citation type="submission" date="2018-11" db="EMBL/GenBank/DDBJ databases">
        <title>Novel bacteria species description.</title>
        <authorList>
            <person name="Han J.-H."/>
        </authorList>
    </citation>
    <scope>NUCLEOTIDE SEQUENCE [LARGE SCALE GENOMIC DNA]</scope>
    <source>
        <strain evidence="1 2">KCTC23259</strain>
    </source>
</reference>
<evidence type="ECO:0000313" key="1">
    <source>
        <dbReference type="EMBL" id="MCP9762781.1"/>
    </source>
</evidence>
<dbReference type="Pfam" id="PF07920">
    <property type="entry name" value="DUF1684"/>
    <property type="match status" value="1"/>
</dbReference>
<dbReference type="PANTHER" id="PTHR41913:SF1">
    <property type="entry name" value="DUF1684 DOMAIN-CONTAINING PROTEIN"/>
    <property type="match status" value="1"/>
</dbReference>
<dbReference type="RefSeq" id="WP_255036554.1">
    <property type="nucleotide sequence ID" value="NZ_RJUF01000015.1"/>
</dbReference>
<dbReference type="AlphaFoldDB" id="A0AAE3H2I9"/>
<dbReference type="InterPro" id="IPR012467">
    <property type="entry name" value="DUF1684"/>
</dbReference>
<comment type="caution">
    <text evidence="1">The sequence shown here is derived from an EMBL/GenBank/DDBJ whole genome shotgun (WGS) entry which is preliminary data.</text>
</comment>
<dbReference type="PANTHER" id="PTHR41913">
    <property type="entry name" value="DUF1684 DOMAIN-CONTAINING PROTEIN"/>
    <property type="match status" value="1"/>
</dbReference>
<protein>
    <submittedName>
        <fullName evidence="1">DUF1684 domain-containing protein</fullName>
    </submittedName>
</protein>
<dbReference type="Proteomes" id="UP001204144">
    <property type="component" value="Unassembled WGS sequence"/>
</dbReference>
<evidence type="ECO:0000313" key="2">
    <source>
        <dbReference type="Proteomes" id="UP001204144"/>
    </source>
</evidence>
<keyword evidence="2" id="KW-1185">Reference proteome</keyword>
<proteinExistence type="predicted"/>
<sequence>MKKIVSIPFFLFMFVLIENGFCQDFESELAAHREKYKTETKGRFPDQVQDFYEAKAKFRIAATYKKPRKSKTISVPTSGVKIKDYTEYALVTFEVDGQKHKIMTYRQSPVLPLYKNLVFVPFKDPTAPNETYGGGRYMDMDVNDFKDGKVIMDFNKAYNPYCAFSDGWNCPIPPKENHLKVRIEAGEKVPLTGH</sequence>
<dbReference type="EMBL" id="RJUF01000015">
    <property type="protein sequence ID" value="MCP9762781.1"/>
    <property type="molecule type" value="Genomic_DNA"/>
</dbReference>
<gene>
    <name evidence="1" type="ORF">EGI31_07415</name>
</gene>
<name>A0AAE3H2I9_9BACT</name>
<organism evidence="1 2">
    <name type="scientific">Lacihabitans soyangensis</name>
    <dbReference type="NCBI Taxonomy" id="869394"/>
    <lineage>
        <taxon>Bacteria</taxon>
        <taxon>Pseudomonadati</taxon>
        <taxon>Bacteroidota</taxon>
        <taxon>Cytophagia</taxon>
        <taxon>Cytophagales</taxon>
        <taxon>Leadbetterellaceae</taxon>
        <taxon>Lacihabitans</taxon>
    </lineage>
</organism>